<sequence>MIIRVETNWRKPLLDYLGKDILSADEREATHLKSRAARDGKFKIGVLSKENNDSLLRGNLDRIEKVREDACIHAERYKQRVVNAYNQRVKRREFQVGDLVLRRAGALRPVGKLAPNWEDPYKVSRISKFGAYELEDVDGRKLSRPWNTCNLRKFYP</sequence>
<evidence type="ECO:0000313" key="1">
    <source>
        <dbReference type="EMBL" id="KAL0285701.1"/>
    </source>
</evidence>
<evidence type="ECO:0008006" key="2">
    <source>
        <dbReference type="Google" id="ProtNLM"/>
    </source>
</evidence>
<organism evidence="1">
    <name type="scientific">Sesamum calycinum</name>
    <dbReference type="NCBI Taxonomy" id="2727403"/>
    <lineage>
        <taxon>Eukaryota</taxon>
        <taxon>Viridiplantae</taxon>
        <taxon>Streptophyta</taxon>
        <taxon>Embryophyta</taxon>
        <taxon>Tracheophyta</taxon>
        <taxon>Spermatophyta</taxon>
        <taxon>Magnoliopsida</taxon>
        <taxon>eudicotyledons</taxon>
        <taxon>Gunneridae</taxon>
        <taxon>Pentapetalae</taxon>
        <taxon>asterids</taxon>
        <taxon>lamiids</taxon>
        <taxon>Lamiales</taxon>
        <taxon>Pedaliaceae</taxon>
        <taxon>Sesamum</taxon>
    </lineage>
</organism>
<comment type="caution">
    <text evidence="1">The sequence shown here is derived from an EMBL/GenBank/DDBJ whole genome shotgun (WGS) entry which is preliminary data.</text>
</comment>
<accession>A0AAW2IV14</accession>
<protein>
    <recommendedName>
        <fullName evidence="2">Reverse transcriptase</fullName>
    </recommendedName>
</protein>
<dbReference type="PANTHER" id="PTHR48475:SF2">
    <property type="entry name" value="RIBONUCLEASE H"/>
    <property type="match status" value="1"/>
</dbReference>
<reference evidence="1" key="2">
    <citation type="journal article" date="2024" name="Plant">
        <title>Genomic evolution and insights into agronomic trait innovations of Sesamum species.</title>
        <authorList>
            <person name="Miao H."/>
            <person name="Wang L."/>
            <person name="Qu L."/>
            <person name="Liu H."/>
            <person name="Sun Y."/>
            <person name="Le M."/>
            <person name="Wang Q."/>
            <person name="Wei S."/>
            <person name="Zheng Y."/>
            <person name="Lin W."/>
            <person name="Duan Y."/>
            <person name="Cao H."/>
            <person name="Xiong S."/>
            <person name="Wang X."/>
            <person name="Wei L."/>
            <person name="Li C."/>
            <person name="Ma Q."/>
            <person name="Ju M."/>
            <person name="Zhao R."/>
            <person name="Li G."/>
            <person name="Mu C."/>
            <person name="Tian Q."/>
            <person name="Mei H."/>
            <person name="Zhang T."/>
            <person name="Gao T."/>
            <person name="Zhang H."/>
        </authorList>
    </citation>
    <scope>NUCLEOTIDE SEQUENCE</scope>
    <source>
        <strain evidence="1">KEN8</strain>
    </source>
</reference>
<gene>
    <name evidence="1" type="ORF">Scaly_2811400</name>
</gene>
<dbReference type="PANTHER" id="PTHR48475">
    <property type="entry name" value="RIBONUCLEASE H"/>
    <property type="match status" value="1"/>
</dbReference>
<reference evidence="1" key="1">
    <citation type="submission" date="2020-06" db="EMBL/GenBank/DDBJ databases">
        <authorList>
            <person name="Li T."/>
            <person name="Hu X."/>
            <person name="Zhang T."/>
            <person name="Song X."/>
            <person name="Zhang H."/>
            <person name="Dai N."/>
            <person name="Sheng W."/>
            <person name="Hou X."/>
            <person name="Wei L."/>
        </authorList>
    </citation>
    <scope>NUCLEOTIDE SEQUENCE</scope>
    <source>
        <strain evidence="1">KEN8</strain>
        <tissue evidence="1">Leaf</tissue>
    </source>
</reference>
<dbReference type="EMBL" id="JACGWM010001919">
    <property type="protein sequence ID" value="KAL0285701.1"/>
    <property type="molecule type" value="Genomic_DNA"/>
</dbReference>
<name>A0AAW2IV14_9LAMI</name>
<proteinExistence type="predicted"/>
<dbReference type="AlphaFoldDB" id="A0AAW2IV14"/>